<proteinExistence type="predicted"/>
<protein>
    <submittedName>
        <fullName evidence="3">DNA-binding protein</fullName>
    </submittedName>
</protein>
<dbReference type="GO" id="GO:0003677">
    <property type="term" value="F:DNA binding"/>
    <property type="evidence" value="ECO:0007669"/>
    <property type="project" value="UniProtKB-KW"/>
</dbReference>
<keyword evidence="4" id="KW-1185">Reference proteome</keyword>
<dbReference type="RefSeq" id="WP_017617053.1">
    <property type="nucleotide sequence ID" value="NZ_ANBG01000037.1"/>
</dbReference>
<dbReference type="InterPro" id="IPR048576">
    <property type="entry name" value="Rv2175c_wHTH"/>
</dbReference>
<evidence type="ECO:0000313" key="4">
    <source>
        <dbReference type="Proteomes" id="UP000215005"/>
    </source>
</evidence>
<organism evidence="3 4">
    <name type="scientific">Nocardiopsis gilva YIM 90087</name>
    <dbReference type="NCBI Taxonomy" id="1235441"/>
    <lineage>
        <taxon>Bacteria</taxon>
        <taxon>Bacillati</taxon>
        <taxon>Actinomycetota</taxon>
        <taxon>Actinomycetes</taxon>
        <taxon>Streptosporangiales</taxon>
        <taxon>Nocardiopsidaceae</taxon>
        <taxon>Nocardiopsis</taxon>
    </lineage>
</organism>
<dbReference type="InterPro" id="IPR041098">
    <property type="entry name" value="Rv2175c_C"/>
</dbReference>
<dbReference type="Pfam" id="PF18367">
    <property type="entry name" value="Rv2175c_C"/>
    <property type="match status" value="1"/>
</dbReference>
<dbReference type="Pfam" id="PF21531">
    <property type="entry name" value="Rv2175c_wHTH"/>
    <property type="match status" value="1"/>
</dbReference>
<gene>
    <name evidence="3" type="ORF">CDO52_11735</name>
</gene>
<dbReference type="KEGG" id="ngv:CDO52_11735"/>
<feature type="domain" description="Rv2175c C-terminal" evidence="1">
    <location>
        <begin position="63"/>
        <end position="118"/>
    </location>
</feature>
<dbReference type="Proteomes" id="UP000215005">
    <property type="component" value="Chromosome"/>
</dbReference>
<sequence>MTQNDHDIEALVGEWMTLKEAAQALNVSPNRVKQFIGDHKLLGIRKGGEVAIPAAFIAGGDIVKGLPGTLTLLADAGFTDHEALNWMFTPDDTLPGAPIEALAANRGTEVRRRAQAMAF</sequence>
<feature type="domain" description="DNA-binding protein Rv2175c wHTH" evidence="2">
    <location>
        <begin position="14"/>
        <end position="57"/>
    </location>
</feature>
<evidence type="ECO:0000259" key="1">
    <source>
        <dbReference type="Pfam" id="PF18367"/>
    </source>
</evidence>
<name>A0A223S5Q5_9ACTN</name>
<keyword evidence="3" id="KW-0238">DNA-binding</keyword>
<dbReference type="OrthoDB" id="3784042at2"/>
<dbReference type="EMBL" id="CP022753">
    <property type="protein sequence ID" value="ASU83359.1"/>
    <property type="molecule type" value="Genomic_DNA"/>
</dbReference>
<accession>A0A223S5Q5</accession>
<reference evidence="3 4" key="1">
    <citation type="submission" date="2017-08" db="EMBL/GenBank/DDBJ databases">
        <title>The complete genome sequence of Nocardiopsis gilva YIM 90087.</title>
        <authorList>
            <person name="Yin M."/>
            <person name="Tang S."/>
        </authorList>
    </citation>
    <scope>NUCLEOTIDE SEQUENCE [LARGE SCALE GENOMIC DNA]</scope>
    <source>
        <strain evidence="3 4">YIM 90087</strain>
    </source>
</reference>
<evidence type="ECO:0000259" key="2">
    <source>
        <dbReference type="Pfam" id="PF21531"/>
    </source>
</evidence>
<evidence type="ECO:0000313" key="3">
    <source>
        <dbReference type="EMBL" id="ASU83359.1"/>
    </source>
</evidence>
<dbReference type="AlphaFoldDB" id="A0A223S5Q5"/>